<feature type="transmembrane region" description="Helical" evidence="1">
    <location>
        <begin position="199"/>
        <end position="221"/>
    </location>
</feature>
<dbReference type="InterPro" id="IPR049458">
    <property type="entry name" value="EpsG-like"/>
</dbReference>
<dbReference type="EMBL" id="MT898214">
    <property type="protein sequence ID" value="QOS22432.1"/>
    <property type="molecule type" value="Genomic_DNA"/>
</dbReference>
<gene>
    <name evidence="2" type="ORF">VP287_00016</name>
</gene>
<feature type="transmembrane region" description="Helical" evidence="1">
    <location>
        <begin position="277"/>
        <end position="298"/>
    </location>
</feature>
<organism evidence="2">
    <name type="scientific">Vibrio parahaemolyticus</name>
    <dbReference type="NCBI Taxonomy" id="670"/>
    <lineage>
        <taxon>Bacteria</taxon>
        <taxon>Pseudomonadati</taxon>
        <taxon>Pseudomonadota</taxon>
        <taxon>Gammaproteobacteria</taxon>
        <taxon>Vibrionales</taxon>
        <taxon>Vibrionaceae</taxon>
        <taxon>Vibrio</taxon>
    </lineage>
</organism>
<sequence>MAYFILVSVLVFLYFLSLENKTSKFVSEKISFLILLIFIGFRYETGGPDWISYESFFDSIEPLNQVLIGRGDFFWDHGFEIGFKLFASFVRMFTDDYIFMNLFAEFIVLISIYHFYRKYTSQLLLAVMVYFASVALLGDMTVVRQMLAVSMFIWALDYLDKSKVKTTIFVLLAFSFHYASIVCLMFLVIYHAKDKLRGLYCVAFVFIIVSIPLGGITSTILDFLSGFSNLGFAIKFKLTQYTKEFSEAEVSIGIGTLERLLFCSLIIIFYKKIKEKFGSLMYVPLSLYLCNLLLSAFFSDMLTFYLRFRYFFIFSTPIVFVLLCGIIKQKWIVPVVFIIYTTLWTYLVISSNTNQYLPYQNYIQIIYGSDPVDRRALLNERF</sequence>
<feature type="transmembrane region" description="Helical" evidence="1">
    <location>
        <begin position="97"/>
        <end position="116"/>
    </location>
</feature>
<feature type="transmembrane region" description="Helical" evidence="1">
    <location>
        <begin position="168"/>
        <end position="192"/>
    </location>
</feature>
<reference evidence="2" key="1">
    <citation type="submission" date="2020-08" db="EMBL/GenBank/DDBJ databases">
        <title>Genetic structure, function and evolution of capsule biosynthesis loci in Vibrio parahaemolyticus.</title>
        <authorList>
            <person name="Li L."/>
            <person name="Bian S."/>
        </authorList>
    </citation>
    <scope>NUCLEOTIDE SEQUENCE</scope>
    <source>
        <strain evidence="2">VP287</strain>
    </source>
</reference>
<proteinExistence type="predicted"/>
<feature type="transmembrane region" description="Helical" evidence="1">
    <location>
        <begin position="250"/>
        <end position="270"/>
    </location>
</feature>
<name>A0A7M1W6E4_VIBPH</name>
<accession>A0A7M1W6E4</accession>
<feature type="transmembrane region" description="Helical" evidence="1">
    <location>
        <begin position="331"/>
        <end position="349"/>
    </location>
</feature>
<keyword evidence="1" id="KW-0472">Membrane</keyword>
<dbReference type="AlphaFoldDB" id="A0A7M1W6E4"/>
<keyword evidence="1" id="KW-0812">Transmembrane</keyword>
<keyword evidence="1" id="KW-1133">Transmembrane helix</keyword>
<evidence type="ECO:0000313" key="2">
    <source>
        <dbReference type="EMBL" id="QOS22432.1"/>
    </source>
</evidence>
<feature type="transmembrane region" description="Helical" evidence="1">
    <location>
        <begin position="304"/>
        <end position="324"/>
    </location>
</feature>
<feature type="transmembrane region" description="Helical" evidence="1">
    <location>
        <begin position="123"/>
        <end position="156"/>
    </location>
</feature>
<dbReference type="Pfam" id="PF14897">
    <property type="entry name" value="EpsG"/>
    <property type="match status" value="1"/>
</dbReference>
<evidence type="ECO:0000256" key="1">
    <source>
        <dbReference type="SAM" id="Phobius"/>
    </source>
</evidence>
<protein>
    <recommendedName>
        <fullName evidence="3">EpsG family protein</fullName>
    </recommendedName>
</protein>
<dbReference type="RefSeq" id="WP_025540739.1">
    <property type="nucleotide sequence ID" value="NZ_JANFKF010000018.1"/>
</dbReference>
<evidence type="ECO:0008006" key="3">
    <source>
        <dbReference type="Google" id="ProtNLM"/>
    </source>
</evidence>